<comment type="caution">
    <text evidence="3">The sequence shown here is derived from an EMBL/GenBank/DDBJ whole genome shotgun (WGS) entry which is preliminary data.</text>
</comment>
<accession>A0A916R948</accession>
<comment type="similarity">
    <text evidence="1">Belongs to the universal stress protein A family.</text>
</comment>
<dbReference type="CDD" id="cd00293">
    <property type="entry name" value="USP-like"/>
    <property type="match status" value="1"/>
</dbReference>
<evidence type="ECO:0000313" key="3">
    <source>
        <dbReference type="EMBL" id="GGA44063.1"/>
    </source>
</evidence>
<dbReference type="PANTHER" id="PTHR46268:SF6">
    <property type="entry name" value="UNIVERSAL STRESS PROTEIN UP12"/>
    <property type="match status" value="1"/>
</dbReference>
<dbReference type="PRINTS" id="PR01438">
    <property type="entry name" value="UNVRSLSTRESS"/>
</dbReference>
<evidence type="ECO:0000313" key="4">
    <source>
        <dbReference type="Proteomes" id="UP000596977"/>
    </source>
</evidence>
<dbReference type="OrthoDB" id="9792500at2"/>
<reference evidence="3 4" key="1">
    <citation type="journal article" date="2014" name="Int. J. Syst. Evol. Microbiol.">
        <title>Complete genome sequence of Corynebacterium casei LMG S-19264T (=DSM 44701T), isolated from a smear-ripened cheese.</title>
        <authorList>
            <consortium name="US DOE Joint Genome Institute (JGI-PGF)"/>
            <person name="Walter F."/>
            <person name="Albersmeier A."/>
            <person name="Kalinowski J."/>
            <person name="Ruckert C."/>
        </authorList>
    </citation>
    <scope>NUCLEOTIDE SEQUENCE [LARGE SCALE GENOMIC DNA]</scope>
    <source>
        <strain evidence="3 4">CGMCC 1.15896</strain>
    </source>
</reference>
<dbReference type="SUPFAM" id="SSF52402">
    <property type="entry name" value="Adenine nucleotide alpha hydrolases-like"/>
    <property type="match status" value="1"/>
</dbReference>
<dbReference type="Gene3D" id="3.40.50.620">
    <property type="entry name" value="HUPs"/>
    <property type="match status" value="1"/>
</dbReference>
<gene>
    <name evidence="3" type="ORF">GCM10011499_12130</name>
</gene>
<name>A0A916R948_9HYPH</name>
<dbReference type="EMBL" id="BMKB01000002">
    <property type="protein sequence ID" value="GGA44063.1"/>
    <property type="molecule type" value="Genomic_DNA"/>
</dbReference>
<dbReference type="AlphaFoldDB" id="A0A916R948"/>
<evidence type="ECO:0000256" key="1">
    <source>
        <dbReference type="ARBA" id="ARBA00008791"/>
    </source>
</evidence>
<organism evidence="3 4">
    <name type="scientific">Pelagibacterium lentulum</name>
    <dbReference type="NCBI Taxonomy" id="2029865"/>
    <lineage>
        <taxon>Bacteria</taxon>
        <taxon>Pseudomonadati</taxon>
        <taxon>Pseudomonadota</taxon>
        <taxon>Alphaproteobacteria</taxon>
        <taxon>Hyphomicrobiales</taxon>
        <taxon>Devosiaceae</taxon>
        <taxon>Pelagibacterium</taxon>
    </lineage>
</organism>
<protein>
    <submittedName>
        <fullName evidence="3">Universal stress protein UspA</fullName>
    </submittedName>
</protein>
<dbReference type="RefSeq" id="WP_127072710.1">
    <property type="nucleotide sequence ID" value="NZ_BMKB01000002.1"/>
</dbReference>
<feature type="domain" description="UspA" evidence="2">
    <location>
        <begin position="1"/>
        <end position="141"/>
    </location>
</feature>
<keyword evidence="4" id="KW-1185">Reference proteome</keyword>
<proteinExistence type="inferred from homology"/>
<evidence type="ECO:0000259" key="2">
    <source>
        <dbReference type="Pfam" id="PF00582"/>
    </source>
</evidence>
<sequence length="142" mass="15882">MYKNILVTVDLAHLDEETKAVQTVVEYAKAFGARLHVLTVVPDFGMSIVGGFFPADHEKTAVAKANEDLHAFTARVIPPEIRHRHIVDHGVIYKIILHYARETECDLIVMSSGRPDLEEYLLGPNAARVVRHARCSVLVVRT</sequence>
<dbReference type="InterPro" id="IPR006015">
    <property type="entry name" value="Universal_stress_UspA"/>
</dbReference>
<dbReference type="InterPro" id="IPR014729">
    <property type="entry name" value="Rossmann-like_a/b/a_fold"/>
</dbReference>
<dbReference type="Proteomes" id="UP000596977">
    <property type="component" value="Unassembled WGS sequence"/>
</dbReference>
<dbReference type="PANTHER" id="PTHR46268">
    <property type="entry name" value="STRESS RESPONSE PROTEIN NHAX"/>
    <property type="match status" value="1"/>
</dbReference>
<dbReference type="Pfam" id="PF00582">
    <property type="entry name" value="Usp"/>
    <property type="match status" value="1"/>
</dbReference>
<dbReference type="InterPro" id="IPR006016">
    <property type="entry name" value="UspA"/>
</dbReference>